<dbReference type="RefSeq" id="WP_093977301.1">
    <property type="nucleotide sequence ID" value="NZ_CP022515.1"/>
</dbReference>
<proteinExistence type="predicted"/>
<dbReference type="STRING" id="616991.GCA_000733925_01738"/>
<dbReference type="KEGG" id="aalg:AREALGSMS7_00754"/>
<evidence type="ECO:0000259" key="1">
    <source>
        <dbReference type="Pfam" id="PF01610"/>
    </source>
</evidence>
<dbReference type="Proteomes" id="UP000204551">
    <property type="component" value="Chromosome"/>
</dbReference>
<dbReference type="eggNOG" id="COG3464">
    <property type="taxonomic scope" value="Bacteria"/>
</dbReference>
<dbReference type="PANTHER" id="PTHR33498">
    <property type="entry name" value="TRANSPOSASE FOR INSERTION SEQUENCE ELEMENT IS1557"/>
    <property type="match status" value="1"/>
</dbReference>
<reference evidence="2 3" key="1">
    <citation type="submission" date="2017-07" db="EMBL/GenBank/DDBJ databases">
        <title>Genome Sequence of Arenibacter algicola Strain SMS7 Isolated from a culture of the Diatom Skeletonema marinoi.</title>
        <authorList>
            <person name="Topel M."/>
            <person name="Pinder M.I.M."/>
            <person name="Johansson O.N."/>
            <person name="Kourtchenko O."/>
            <person name="Godhe A."/>
            <person name="Clarke A.K."/>
        </authorList>
    </citation>
    <scope>NUCLEOTIDE SEQUENCE [LARGE SCALE GENOMIC DNA]</scope>
    <source>
        <strain evidence="2 3">SMS7</strain>
    </source>
</reference>
<dbReference type="InterPro" id="IPR047951">
    <property type="entry name" value="Transpos_ISL3"/>
</dbReference>
<evidence type="ECO:0000313" key="3">
    <source>
        <dbReference type="Proteomes" id="UP000204551"/>
    </source>
</evidence>
<evidence type="ECO:0000313" key="2">
    <source>
        <dbReference type="EMBL" id="ASO04235.1"/>
    </source>
</evidence>
<dbReference type="AlphaFoldDB" id="A0A221USD1"/>
<dbReference type="PANTHER" id="PTHR33498:SF1">
    <property type="entry name" value="TRANSPOSASE FOR INSERTION SEQUENCE ELEMENT IS1557"/>
    <property type="match status" value="1"/>
</dbReference>
<organism evidence="2 3">
    <name type="scientific">Arenibacter algicola</name>
    <dbReference type="NCBI Taxonomy" id="616991"/>
    <lineage>
        <taxon>Bacteria</taxon>
        <taxon>Pseudomonadati</taxon>
        <taxon>Bacteroidota</taxon>
        <taxon>Flavobacteriia</taxon>
        <taxon>Flavobacteriales</taxon>
        <taxon>Flavobacteriaceae</taxon>
        <taxon>Arenibacter</taxon>
    </lineage>
</organism>
<sequence length="311" mass="36219">MSGKRLQRHYKDHLSDFKQWEHKSHAKQWLVFPENLGSYLSIDETALSKGELYTIITNKKAKGKKGALVGIFHGTKVEPIIEQLLKIPAKKRAKVKEITLDMANSMKTISTKCFPKAIQVTDRFHVQKLAIEALQDLRIKYRWEALDQENEQIKLSRVADKEFKPVTFSNGDSSKQLLARSRYLLYKSPDKWTPNQKERGRILFNEYPELKKAYGLVQGLRNIFNQAIDIKVAYTKLAHWYKDVEESGFKSFQTVANSITLNYRSVLNYFLNRSTNASAESFNAKVKAFRSQFRGVRNTEYFLYRLIKLYS</sequence>
<accession>A0A221USD1</accession>
<dbReference type="EMBL" id="CP022515">
    <property type="protein sequence ID" value="ASO04235.1"/>
    <property type="molecule type" value="Genomic_DNA"/>
</dbReference>
<dbReference type="Pfam" id="PF01610">
    <property type="entry name" value="DDE_Tnp_ISL3"/>
    <property type="match status" value="1"/>
</dbReference>
<gene>
    <name evidence="2" type="ORF">AREALGSMS7_00754</name>
</gene>
<dbReference type="InterPro" id="IPR002560">
    <property type="entry name" value="Transposase_DDE"/>
</dbReference>
<name>A0A221USD1_9FLAO</name>
<feature type="domain" description="Transposase IS204/IS1001/IS1096/IS1165 DDE" evidence="1">
    <location>
        <begin position="40"/>
        <end position="305"/>
    </location>
</feature>
<protein>
    <submittedName>
        <fullName evidence="2">Transposase</fullName>
    </submittedName>
</protein>